<dbReference type="KEGG" id="tle:Tlet_1316"/>
<dbReference type="PANTHER" id="PTHR37526:SF1">
    <property type="entry name" value="PROTEIN TUSB"/>
    <property type="match status" value="1"/>
</dbReference>
<protein>
    <submittedName>
        <fullName evidence="1">DsrH family protein</fullName>
    </submittedName>
</protein>
<dbReference type="PANTHER" id="PTHR37526">
    <property type="entry name" value="PROTEIN TUSB"/>
    <property type="match status" value="1"/>
</dbReference>
<dbReference type="eggNOG" id="COG2168">
    <property type="taxonomic scope" value="Bacteria"/>
</dbReference>
<accession>A8F6T9</accession>
<name>A8F6T9_PSELT</name>
<reference evidence="1 2" key="2">
    <citation type="journal article" date="2009" name="Proc. Natl. Acad. Sci. U.S.A.">
        <title>On the chimeric nature, thermophilic origin, and phylogenetic placement of the Thermotogales.</title>
        <authorList>
            <person name="Zhaxybayeva O."/>
            <person name="Swithers K.S."/>
            <person name="Lapierre P."/>
            <person name="Fournier G.P."/>
            <person name="Bickhart D.M."/>
            <person name="DeBoy R.T."/>
            <person name="Nelson K.E."/>
            <person name="Nesbo C.L."/>
            <person name="Doolittle W.F."/>
            <person name="Gogarten J.P."/>
            <person name="Noll K.M."/>
        </authorList>
    </citation>
    <scope>NUCLEOTIDE SEQUENCE [LARGE SCALE GENOMIC DNA]</scope>
    <source>
        <strain evidence="2">ATCC BAA-301 / DSM 14385 / NBRC 107922 / TMO</strain>
    </source>
</reference>
<proteinExistence type="predicted"/>
<dbReference type="STRING" id="416591.Tlet_1316"/>
<dbReference type="Gene3D" id="3.40.1260.10">
    <property type="entry name" value="DsrEFH-like"/>
    <property type="match status" value="1"/>
</dbReference>
<evidence type="ECO:0000313" key="2">
    <source>
        <dbReference type="Proteomes" id="UP000002016"/>
    </source>
</evidence>
<dbReference type="Pfam" id="PF04077">
    <property type="entry name" value="DsrH"/>
    <property type="match status" value="1"/>
</dbReference>
<dbReference type="AlphaFoldDB" id="A8F6T9"/>
<dbReference type="GO" id="GO:1990228">
    <property type="term" value="C:sulfurtransferase complex"/>
    <property type="evidence" value="ECO:0007669"/>
    <property type="project" value="TreeGrafter"/>
</dbReference>
<dbReference type="Proteomes" id="UP000002016">
    <property type="component" value="Chromosome"/>
</dbReference>
<dbReference type="InterPro" id="IPR027396">
    <property type="entry name" value="DsrEFH-like"/>
</dbReference>
<dbReference type="OrthoDB" id="37754at2"/>
<dbReference type="InterPro" id="IPR007215">
    <property type="entry name" value="Sulphur_relay_TusB/DsrH"/>
</dbReference>
<gene>
    <name evidence="1" type="ordered locus">Tlet_1316</name>
</gene>
<keyword evidence="2" id="KW-1185">Reference proteome</keyword>
<reference evidence="1 2" key="1">
    <citation type="submission" date="2007-08" db="EMBL/GenBank/DDBJ databases">
        <title>Complete sequence of Thermotoga lettingae TMO.</title>
        <authorList>
            <consortium name="US DOE Joint Genome Institute"/>
            <person name="Copeland A."/>
            <person name="Lucas S."/>
            <person name="Lapidus A."/>
            <person name="Barry K."/>
            <person name="Glavina del Rio T."/>
            <person name="Dalin E."/>
            <person name="Tice H."/>
            <person name="Pitluck S."/>
            <person name="Foster B."/>
            <person name="Bruce D."/>
            <person name="Schmutz J."/>
            <person name="Larimer F."/>
            <person name="Land M."/>
            <person name="Hauser L."/>
            <person name="Kyrpides N."/>
            <person name="Mikhailova N."/>
            <person name="Nelson K."/>
            <person name="Gogarten J.P."/>
            <person name="Noll K."/>
            <person name="Richardson P."/>
        </authorList>
    </citation>
    <scope>NUCLEOTIDE SEQUENCE [LARGE SCALE GENOMIC DNA]</scope>
    <source>
        <strain evidence="2">ATCC BAA-301 / DSM 14385 / NBRC 107922 / TMO</strain>
    </source>
</reference>
<sequence length="87" mass="9972">MALILVKYGVDHPVEKLKIENAKAGDKIVLIQNGVFWALKKYETKAKIFAIKDDFLSRGYKEEDSQVPLIDYPQFIELVESEPQFIG</sequence>
<organism evidence="1 2">
    <name type="scientific">Pseudothermotoga lettingae (strain ATCC BAA-301 / DSM 14385 / NBRC 107922 / TMO)</name>
    <name type="common">Thermotoga lettingae</name>
    <dbReference type="NCBI Taxonomy" id="416591"/>
    <lineage>
        <taxon>Bacteria</taxon>
        <taxon>Thermotogati</taxon>
        <taxon>Thermotogota</taxon>
        <taxon>Thermotogae</taxon>
        <taxon>Thermotogales</taxon>
        <taxon>Thermotogaceae</taxon>
        <taxon>Pseudothermotoga</taxon>
    </lineage>
</organism>
<dbReference type="SUPFAM" id="SSF75169">
    <property type="entry name" value="DsrEFH-like"/>
    <property type="match status" value="1"/>
</dbReference>
<dbReference type="RefSeq" id="WP_012003349.1">
    <property type="nucleotide sequence ID" value="NC_009828.1"/>
</dbReference>
<dbReference type="EMBL" id="CP000812">
    <property type="protein sequence ID" value="ABV33873.1"/>
    <property type="molecule type" value="Genomic_DNA"/>
</dbReference>
<evidence type="ECO:0000313" key="1">
    <source>
        <dbReference type="EMBL" id="ABV33873.1"/>
    </source>
</evidence>
<dbReference type="GO" id="GO:0002143">
    <property type="term" value="P:tRNA wobble position uridine thiolation"/>
    <property type="evidence" value="ECO:0007669"/>
    <property type="project" value="InterPro"/>
</dbReference>
<dbReference type="HOGENOM" id="CLU_166087_1_0_0"/>